<dbReference type="PANTHER" id="PTHR28049:SF1">
    <property type="entry name" value="DSC E3 UBIQUITIN LIGASE COMPLEX SUBUNIT 3"/>
    <property type="match status" value="1"/>
</dbReference>
<feature type="compositionally biased region" description="Acidic residues" evidence="1">
    <location>
        <begin position="133"/>
        <end position="158"/>
    </location>
</feature>
<evidence type="ECO:0000256" key="1">
    <source>
        <dbReference type="SAM" id="MobiDB-lite"/>
    </source>
</evidence>
<feature type="domain" description="DSC E3 ubiquitin ligase complex subunit 3 C-terminal" evidence="3">
    <location>
        <begin position="255"/>
        <end position="319"/>
    </location>
</feature>
<evidence type="ECO:0000256" key="2">
    <source>
        <dbReference type="SAM" id="Phobius"/>
    </source>
</evidence>
<keyword evidence="2" id="KW-0812">Transmembrane</keyword>
<organism evidence="4 5">
    <name type="scientific">Sporisorium reilianum f. sp. reilianum</name>
    <dbReference type="NCBI Taxonomy" id="72559"/>
    <lineage>
        <taxon>Eukaryota</taxon>
        <taxon>Fungi</taxon>
        <taxon>Dikarya</taxon>
        <taxon>Basidiomycota</taxon>
        <taxon>Ustilaginomycotina</taxon>
        <taxon>Ustilaginomycetes</taxon>
        <taxon>Ustilaginales</taxon>
        <taxon>Ustilaginaceae</taxon>
        <taxon>Sporisorium</taxon>
    </lineage>
</organism>
<dbReference type="InterPro" id="IPR025390">
    <property type="entry name" value="Dsc3_C"/>
</dbReference>
<reference evidence="4 5" key="1">
    <citation type="submission" date="2017-02" db="EMBL/GenBank/DDBJ databases">
        <authorList>
            <person name="Peterson S.W."/>
        </authorList>
    </citation>
    <scope>NUCLEOTIDE SEQUENCE [LARGE SCALE GENOMIC DNA]</scope>
    <source>
        <strain evidence="4 5">SRS1_H2-8</strain>
    </source>
</reference>
<dbReference type="AlphaFoldDB" id="A0A2N8UDP7"/>
<dbReference type="GO" id="GO:0044695">
    <property type="term" value="C:Dsc E3 ubiquitin ligase complex"/>
    <property type="evidence" value="ECO:0007669"/>
    <property type="project" value="InterPro"/>
</dbReference>
<dbReference type="PANTHER" id="PTHR28049">
    <property type="entry name" value="TRANSMEMBRANE PROTEIN YOR223W"/>
    <property type="match status" value="1"/>
</dbReference>
<feature type="region of interest" description="Disordered" evidence="1">
    <location>
        <begin position="227"/>
        <end position="254"/>
    </location>
</feature>
<protein>
    <recommendedName>
        <fullName evidence="3">DSC E3 ubiquitin ligase complex subunit 3 C-terminal domain-containing protein</fullName>
    </recommendedName>
</protein>
<gene>
    <name evidence="4" type="ORF">SRS1_13695</name>
</gene>
<name>A0A2N8UDP7_9BASI</name>
<dbReference type="Pfam" id="PF13373">
    <property type="entry name" value="Dsc3_C"/>
    <property type="match status" value="1"/>
</dbReference>
<dbReference type="EMBL" id="LT795059">
    <property type="protein sequence ID" value="SJX62868.1"/>
    <property type="molecule type" value="Genomic_DNA"/>
</dbReference>
<evidence type="ECO:0000313" key="5">
    <source>
        <dbReference type="Proteomes" id="UP000239563"/>
    </source>
</evidence>
<feature type="compositionally biased region" description="Low complexity" evidence="1">
    <location>
        <begin position="227"/>
        <end position="248"/>
    </location>
</feature>
<dbReference type="Proteomes" id="UP000239563">
    <property type="component" value="Chromosome VI"/>
</dbReference>
<feature type="region of interest" description="Disordered" evidence="1">
    <location>
        <begin position="125"/>
        <end position="163"/>
    </location>
</feature>
<dbReference type="InterPro" id="IPR045226">
    <property type="entry name" value="Dsc3"/>
</dbReference>
<evidence type="ECO:0000259" key="3">
    <source>
        <dbReference type="Pfam" id="PF13373"/>
    </source>
</evidence>
<keyword evidence="2" id="KW-0472">Membrane</keyword>
<evidence type="ECO:0000313" key="4">
    <source>
        <dbReference type="EMBL" id="SJX62868.1"/>
    </source>
</evidence>
<keyword evidence="2" id="KW-1133">Transmembrane helix</keyword>
<feature type="transmembrane region" description="Helical" evidence="2">
    <location>
        <begin position="381"/>
        <end position="406"/>
    </location>
</feature>
<sequence>MTQHTHEVHLDLGEGPSSPRLHASIRVRPVTIRFTEPGVRDLELRLHSLASLHAPDITPNPTPEANEGTELIFDFDVEQHTAASSPDGPHDRGSHLAREVLDALSADALVGDESSRQTLRQLALDADSRNAVDEADEDSEGEQETGGVDEEAETVDGDSLDRRDMSVRELVDWLAAHAEVDTASTAKGKAREPAYYADTVRVTMRTAPTVYIQCSVGERATAPLDTTATAPIDTTTAPTADSPTADSPTDADRTRGFNRLLDAGLTPTEISSIRTHFRTTHPLSTPYDLIQAREHTAHLLEMEESWMDTFATPSTLDDAPAAGAYRTVMQGLMVGFFVPPLVPLFWFRDRPHPSSLPSGEGEEDDEQEWENERAAMTRESVLGGTMQIAILFGVVANLIMGVFRFIW</sequence>
<accession>A0A2N8UDP7</accession>
<dbReference type="GO" id="GO:0005783">
    <property type="term" value="C:endoplasmic reticulum"/>
    <property type="evidence" value="ECO:0007669"/>
    <property type="project" value="TreeGrafter"/>
</dbReference>
<proteinExistence type="predicted"/>